<protein>
    <submittedName>
        <fullName evidence="3">Uncharacterized protein</fullName>
    </submittedName>
</protein>
<reference evidence="4" key="1">
    <citation type="submission" date="2024-07" db="EMBL/GenBank/DDBJ databases">
        <title>Two chromosome-level genome assemblies of Korean endemic species Abeliophyllum distichum and Forsythia ovata (Oleaceae).</title>
        <authorList>
            <person name="Jang H."/>
        </authorList>
    </citation>
    <scope>NUCLEOTIDE SEQUENCE [LARGE SCALE GENOMIC DNA]</scope>
</reference>
<keyword evidence="1" id="KW-0175">Coiled coil</keyword>
<dbReference type="Proteomes" id="UP001604336">
    <property type="component" value="Unassembled WGS sequence"/>
</dbReference>
<name>A0ABD1TKU2_9LAMI</name>
<proteinExistence type="predicted"/>
<organism evidence="3 4">
    <name type="scientific">Abeliophyllum distichum</name>
    <dbReference type="NCBI Taxonomy" id="126358"/>
    <lineage>
        <taxon>Eukaryota</taxon>
        <taxon>Viridiplantae</taxon>
        <taxon>Streptophyta</taxon>
        <taxon>Embryophyta</taxon>
        <taxon>Tracheophyta</taxon>
        <taxon>Spermatophyta</taxon>
        <taxon>Magnoliopsida</taxon>
        <taxon>eudicotyledons</taxon>
        <taxon>Gunneridae</taxon>
        <taxon>Pentapetalae</taxon>
        <taxon>asterids</taxon>
        <taxon>lamiids</taxon>
        <taxon>Lamiales</taxon>
        <taxon>Oleaceae</taxon>
        <taxon>Forsythieae</taxon>
        <taxon>Abeliophyllum</taxon>
    </lineage>
</organism>
<evidence type="ECO:0000313" key="4">
    <source>
        <dbReference type="Proteomes" id="UP001604336"/>
    </source>
</evidence>
<gene>
    <name evidence="3" type="ORF">Adt_18947</name>
</gene>
<feature type="region of interest" description="Disordered" evidence="2">
    <location>
        <begin position="1"/>
        <end position="45"/>
    </location>
</feature>
<evidence type="ECO:0000313" key="3">
    <source>
        <dbReference type="EMBL" id="KAL2513347.1"/>
    </source>
</evidence>
<evidence type="ECO:0000256" key="2">
    <source>
        <dbReference type="SAM" id="MobiDB-lite"/>
    </source>
</evidence>
<accession>A0ABD1TKU2</accession>
<keyword evidence="4" id="KW-1185">Reference proteome</keyword>
<feature type="coiled-coil region" evidence="1">
    <location>
        <begin position="166"/>
        <end position="200"/>
    </location>
</feature>
<feature type="region of interest" description="Disordered" evidence="2">
    <location>
        <begin position="58"/>
        <end position="83"/>
    </location>
</feature>
<dbReference type="EMBL" id="JBFOLK010000005">
    <property type="protein sequence ID" value="KAL2513347.1"/>
    <property type="molecule type" value="Genomic_DNA"/>
</dbReference>
<sequence>MDKEKRPRPSLASLSKQKPRALTAGSSEEVRQKKVLEDMSREGNKEAIEASKVIEVDDSIAPEGGVPLSRKRKSRVPGTEAPQGSVEIVDDYATCSAPPLQRTLVMNTSGEVVLEGSPQEASLASAIRSLGNADESSRRVSGHVCRSRDSSVLAASKFDKEHKQALEGLQAALDSARMAYEQMEADLKESDSNVLNLTKQPFDATFLLHSSPVSQTLI</sequence>
<comment type="caution">
    <text evidence="3">The sequence shown here is derived from an EMBL/GenBank/DDBJ whole genome shotgun (WGS) entry which is preliminary data.</text>
</comment>
<dbReference type="AlphaFoldDB" id="A0ABD1TKU2"/>
<feature type="compositionally biased region" description="Basic and acidic residues" evidence="2">
    <location>
        <begin position="28"/>
        <end position="45"/>
    </location>
</feature>
<evidence type="ECO:0000256" key="1">
    <source>
        <dbReference type="SAM" id="Coils"/>
    </source>
</evidence>